<dbReference type="InterPro" id="IPR050707">
    <property type="entry name" value="HTH_MetabolicPath_Reg"/>
</dbReference>
<gene>
    <name evidence="6" type="ORF">NRP21_01515</name>
</gene>
<accession>A0ABT1WZ40</accession>
<dbReference type="InterPro" id="IPR029016">
    <property type="entry name" value="GAF-like_dom_sf"/>
</dbReference>
<dbReference type="InterPro" id="IPR036388">
    <property type="entry name" value="WH-like_DNA-bd_sf"/>
</dbReference>
<evidence type="ECO:0000256" key="2">
    <source>
        <dbReference type="ARBA" id="ARBA00023125"/>
    </source>
</evidence>
<dbReference type="InterPro" id="IPR014757">
    <property type="entry name" value="Tscrpt_reg_IclR_C"/>
</dbReference>
<dbReference type="Proteomes" id="UP001524642">
    <property type="component" value="Unassembled WGS sequence"/>
</dbReference>
<evidence type="ECO:0000259" key="5">
    <source>
        <dbReference type="PROSITE" id="PS51078"/>
    </source>
</evidence>
<evidence type="ECO:0000259" key="4">
    <source>
        <dbReference type="PROSITE" id="PS51077"/>
    </source>
</evidence>
<dbReference type="PANTHER" id="PTHR30136">
    <property type="entry name" value="HELIX-TURN-HELIX TRANSCRIPTIONAL REGULATOR, ICLR FAMILY"/>
    <property type="match status" value="1"/>
</dbReference>
<dbReference type="PROSITE" id="PS51078">
    <property type="entry name" value="ICLR_ED"/>
    <property type="match status" value="1"/>
</dbReference>
<dbReference type="SUPFAM" id="SSF46785">
    <property type="entry name" value="Winged helix' DNA-binding domain"/>
    <property type="match status" value="1"/>
</dbReference>
<organism evidence="6 7">
    <name type="scientific">Roseomonas populi</name>
    <dbReference type="NCBI Taxonomy" id="3121582"/>
    <lineage>
        <taxon>Bacteria</taxon>
        <taxon>Pseudomonadati</taxon>
        <taxon>Pseudomonadota</taxon>
        <taxon>Alphaproteobacteria</taxon>
        <taxon>Acetobacterales</taxon>
        <taxon>Roseomonadaceae</taxon>
        <taxon>Roseomonas</taxon>
    </lineage>
</organism>
<dbReference type="PROSITE" id="PS51077">
    <property type="entry name" value="HTH_ICLR"/>
    <property type="match status" value="1"/>
</dbReference>
<keyword evidence="1" id="KW-0805">Transcription regulation</keyword>
<dbReference type="Gene3D" id="3.30.450.40">
    <property type="match status" value="1"/>
</dbReference>
<evidence type="ECO:0000256" key="3">
    <source>
        <dbReference type="ARBA" id="ARBA00023163"/>
    </source>
</evidence>
<keyword evidence="3" id="KW-0804">Transcription</keyword>
<feature type="domain" description="IclR-ED" evidence="5">
    <location>
        <begin position="76"/>
        <end position="260"/>
    </location>
</feature>
<dbReference type="EMBL" id="JANJOU010000001">
    <property type="protein sequence ID" value="MCR0980724.1"/>
    <property type="molecule type" value="Genomic_DNA"/>
</dbReference>
<proteinExistence type="predicted"/>
<dbReference type="SMART" id="SM00346">
    <property type="entry name" value="HTH_ICLR"/>
    <property type="match status" value="1"/>
</dbReference>
<dbReference type="InterPro" id="IPR005471">
    <property type="entry name" value="Tscrpt_reg_IclR_N"/>
</dbReference>
<evidence type="ECO:0000313" key="7">
    <source>
        <dbReference type="Proteomes" id="UP001524642"/>
    </source>
</evidence>
<reference evidence="6 7" key="1">
    <citation type="submission" date="2022-06" db="EMBL/GenBank/DDBJ databases">
        <title>Roseomonas CN29.</title>
        <authorList>
            <person name="Cheng Y."/>
            <person name="He X."/>
        </authorList>
    </citation>
    <scope>NUCLEOTIDE SEQUENCE [LARGE SCALE GENOMIC DNA]</scope>
    <source>
        <strain evidence="6 7">CN29</strain>
    </source>
</reference>
<keyword evidence="2" id="KW-0238">DNA-binding</keyword>
<dbReference type="PANTHER" id="PTHR30136:SF34">
    <property type="entry name" value="TRANSCRIPTIONAL REGULATOR"/>
    <property type="match status" value="1"/>
</dbReference>
<sequence>MDDERDAEGRGRDFVVAFARGLDVIQAFGPESPSLTLSEVAARTGVDRAVARRLLRTLADLGFARHDGKRFALTPRVLRLADSYLSTEGFDRLQPALEALSRQLSLNTSLTVLDYPEIVHVARAEARERQPHVMLKTAARMPAVATASGRVLLAALPPPELQALLGRAPLPRFTARSRTDIPAQLAAIAACRESGFAIVDGELQEGFISAAVPLRDGAGRILAALATSSQALERSAEAMEREVLPALRETAKEMGASLRWSR</sequence>
<feature type="domain" description="HTH iclR-type" evidence="4">
    <location>
        <begin position="15"/>
        <end position="75"/>
    </location>
</feature>
<name>A0ABT1WZ40_9PROT</name>
<dbReference type="SUPFAM" id="SSF55781">
    <property type="entry name" value="GAF domain-like"/>
    <property type="match status" value="1"/>
</dbReference>
<comment type="caution">
    <text evidence="6">The sequence shown here is derived from an EMBL/GenBank/DDBJ whole genome shotgun (WGS) entry which is preliminary data.</text>
</comment>
<dbReference type="InterPro" id="IPR036390">
    <property type="entry name" value="WH_DNA-bd_sf"/>
</dbReference>
<dbReference type="Pfam" id="PF01614">
    <property type="entry name" value="IclR_C"/>
    <property type="match status" value="1"/>
</dbReference>
<dbReference type="RefSeq" id="WP_257714397.1">
    <property type="nucleotide sequence ID" value="NZ_JANJOU010000001.1"/>
</dbReference>
<keyword evidence="7" id="KW-1185">Reference proteome</keyword>
<evidence type="ECO:0000313" key="6">
    <source>
        <dbReference type="EMBL" id="MCR0980724.1"/>
    </source>
</evidence>
<dbReference type="Pfam" id="PF09339">
    <property type="entry name" value="HTH_IclR"/>
    <property type="match status" value="1"/>
</dbReference>
<evidence type="ECO:0000256" key="1">
    <source>
        <dbReference type="ARBA" id="ARBA00023015"/>
    </source>
</evidence>
<dbReference type="Gene3D" id="1.10.10.10">
    <property type="entry name" value="Winged helix-like DNA-binding domain superfamily/Winged helix DNA-binding domain"/>
    <property type="match status" value="1"/>
</dbReference>
<protein>
    <submittedName>
        <fullName evidence="6">Helix-turn-helix domain-containing protein</fullName>
    </submittedName>
</protein>